<dbReference type="Proteomes" id="UP000052167">
    <property type="component" value="Unassembled WGS sequence"/>
</dbReference>
<name>A0A922T517_9HYPH</name>
<gene>
    <name evidence="1" type="ORF">GV68_17880</name>
</gene>
<dbReference type="AlphaFoldDB" id="A0A922T517"/>
<evidence type="ECO:0000313" key="1">
    <source>
        <dbReference type="EMBL" id="KEQ03152.1"/>
    </source>
</evidence>
<reference evidence="1 2" key="1">
    <citation type="submission" date="2014-06" db="EMBL/GenBank/DDBJ databases">
        <title>Rhizobium pelagicum/R2-400B4.</title>
        <authorList>
            <person name="Kimes N.E."/>
            <person name="Lopez-Perez M."/>
        </authorList>
    </citation>
    <scope>NUCLEOTIDE SEQUENCE [LARGE SCALE GENOMIC DNA]</scope>
    <source>
        <strain evidence="1 2">R2-400B4</strain>
    </source>
</reference>
<comment type="caution">
    <text evidence="1">The sequence shown here is derived from an EMBL/GenBank/DDBJ whole genome shotgun (WGS) entry which is preliminary data.</text>
</comment>
<keyword evidence="2" id="KW-1185">Reference proteome</keyword>
<accession>A0A922T517</accession>
<dbReference type="OrthoDB" id="4177831at2"/>
<evidence type="ECO:0008006" key="3">
    <source>
        <dbReference type="Google" id="ProtNLM"/>
    </source>
</evidence>
<dbReference type="Pfam" id="PF11523">
    <property type="entry name" value="DUF3223"/>
    <property type="match status" value="1"/>
</dbReference>
<organism evidence="1 2">
    <name type="scientific">Pseudorhizobium pelagicum</name>
    <dbReference type="NCBI Taxonomy" id="1509405"/>
    <lineage>
        <taxon>Bacteria</taxon>
        <taxon>Pseudomonadati</taxon>
        <taxon>Pseudomonadota</taxon>
        <taxon>Alphaproteobacteria</taxon>
        <taxon>Hyphomicrobiales</taxon>
        <taxon>Rhizobiaceae</taxon>
        <taxon>Rhizobium/Agrobacterium group</taxon>
        <taxon>Pseudorhizobium</taxon>
    </lineage>
</organism>
<protein>
    <recommendedName>
        <fullName evidence="3">DUF3223 domain-containing protein</fullName>
    </recommendedName>
</protein>
<dbReference type="EMBL" id="JOKJ01000037">
    <property type="protein sequence ID" value="KEQ03152.1"/>
    <property type="molecule type" value="Genomic_DNA"/>
</dbReference>
<dbReference type="RefSeq" id="WP_037169238.1">
    <property type="nucleotide sequence ID" value="NZ_JOKI01000033.1"/>
</dbReference>
<evidence type="ECO:0000313" key="2">
    <source>
        <dbReference type="Proteomes" id="UP000052167"/>
    </source>
</evidence>
<dbReference type="Gene3D" id="3.10.450.40">
    <property type="match status" value="1"/>
</dbReference>
<proteinExistence type="predicted"/>
<sequence>MPRGKPVVLSNGSEWSTRQAAEDYFRQLRDRYPLETVIDEPQDHDDLCALLERYDAAISDGPSKIGCGVSHFVTRQNEVNGGKSVGFWVIRSDGTETDFSFPTAVAGRSKNRDAGFVVACRESVYDIISSAKKNHFTAFGNQSGQVRCEITGEFVSAFDAKLDYAPISFSDIVWEFRKIEGWEAAIPAGVVSPSADAQLSTIFTDIDALARFRVFHASRCQMRIVAKSLTPTQLLATRSNAVLQPVRLS</sequence>